<organism evidence="2">
    <name type="scientific">hydrocarbon metagenome</name>
    <dbReference type="NCBI Taxonomy" id="938273"/>
    <lineage>
        <taxon>unclassified sequences</taxon>
        <taxon>metagenomes</taxon>
        <taxon>ecological metagenomes</taxon>
    </lineage>
</organism>
<keyword evidence="2" id="KW-0808">Transferase</keyword>
<dbReference type="EMBL" id="LNQE01001186">
    <property type="protein sequence ID" value="KUG20484.1"/>
    <property type="molecule type" value="Genomic_DNA"/>
</dbReference>
<dbReference type="AlphaFoldDB" id="A0A0W8FI04"/>
<dbReference type="InterPro" id="IPR051531">
    <property type="entry name" value="N-acetyltransferase"/>
</dbReference>
<reference evidence="2" key="1">
    <citation type="journal article" date="2015" name="Proc. Natl. Acad. Sci. U.S.A.">
        <title>Networks of energetic and metabolic interactions define dynamics in microbial communities.</title>
        <authorList>
            <person name="Embree M."/>
            <person name="Liu J.K."/>
            <person name="Al-Bassam M.M."/>
            <person name="Zengler K."/>
        </authorList>
    </citation>
    <scope>NUCLEOTIDE SEQUENCE</scope>
</reference>
<gene>
    <name evidence="2" type="ORF">ASZ90_009779</name>
</gene>
<dbReference type="SUPFAM" id="SSF55729">
    <property type="entry name" value="Acyl-CoA N-acyltransferases (Nat)"/>
    <property type="match status" value="1"/>
</dbReference>
<accession>A0A0W8FI04</accession>
<evidence type="ECO:0000259" key="1">
    <source>
        <dbReference type="PROSITE" id="PS51186"/>
    </source>
</evidence>
<dbReference type="Gene3D" id="3.40.630.30">
    <property type="match status" value="1"/>
</dbReference>
<dbReference type="Gene3D" id="3.40.50.150">
    <property type="entry name" value="Vaccinia Virus protein VP39"/>
    <property type="match status" value="1"/>
</dbReference>
<dbReference type="GO" id="GO:0016747">
    <property type="term" value="F:acyltransferase activity, transferring groups other than amino-acyl groups"/>
    <property type="evidence" value="ECO:0007669"/>
    <property type="project" value="InterPro"/>
</dbReference>
<dbReference type="InterPro" id="IPR029063">
    <property type="entry name" value="SAM-dependent_MTases_sf"/>
</dbReference>
<dbReference type="Pfam" id="PF13649">
    <property type="entry name" value="Methyltransf_25"/>
    <property type="match status" value="1"/>
</dbReference>
<evidence type="ECO:0000313" key="2">
    <source>
        <dbReference type="EMBL" id="KUG20484.1"/>
    </source>
</evidence>
<sequence>MPMKQPTLHTQRLTLRLFMLEDAPDVQRLAGDYGVASTALLIPHPYTDGLAEEWIGTHQPGFETGELAVFAAVHRAEGYLVGAASLGIEREHDRAELGYWIGRPYWNRGYATEAVRAIIPYGFRVLGLNRIRGSHFPRNPASGRVMQKAGMRYEGCLRQHVKKWGRYEDLMVYGVLREDAVLSAGMTIQPPAEPSYAPRIPIAYRVAGRGSCMQRIIDWNELWKAIHVSSPERLEKERDPAARWDRRAAAYQRATRDEKKATEQELGVLDIRPGETVLDMGAGTGRLAVPIAGIAAHVTALDPSGGMLSILRERMAENGRENYSCVRMRWEDVEIGRDIERHDVAVAAFSLGFYDLGAALQKLDAAARRAVYLYWHAGEWRSPEEMALYRTVFGEEGARQKGYPDYIYAVNILHDAGIYANVRIYHAIWDTAFDSIDEAARNWAEMHSPDREDLGPIVEYFSRALQKDASGKYVQRAVRSTAAIWWTKEGG</sequence>
<dbReference type="SUPFAM" id="SSF53335">
    <property type="entry name" value="S-adenosyl-L-methionine-dependent methyltransferases"/>
    <property type="match status" value="1"/>
</dbReference>
<dbReference type="InterPro" id="IPR000182">
    <property type="entry name" value="GNAT_dom"/>
</dbReference>
<dbReference type="Pfam" id="PF13302">
    <property type="entry name" value="Acetyltransf_3"/>
    <property type="match status" value="1"/>
</dbReference>
<dbReference type="CDD" id="cd02440">
    <property type="entry name" value="AdoMet_MTases"/>
    <property type="match status" value="1"/>
</dbReference>
<comment type="caution">
    <text evidence="2">The sequence shown here is derived from an EMBL/GenBank/DDBJ whole genome shotgun (WGS) entry which is preliminary data.</text>
</comment>
<proteinExistence type="predicted"/>
<dbReference type="PANTHER" id="PTHR43792">
    <property type="entry name" value="GNAT FAMILY, PUTATIVE (AFU_ORTHOLOGUE AFUA_3G00765)-RELATED-RELATED"/>
    <property type="match status" value="1"/>
</dbReference>
<protein>
    <submittedName>
        <fullName evidence="2">Putative acetyltransferase</fullName>
    </submittedName>
</protein>
<feature type="domain" description="N-acetyltransferase" evidence="1">
    <location>
        <begin position="13"/>
        <end position="173"/>
    </location>
</feature>
<name>A0A0W8FI04_9ZZZZ</name>
<dbReference type="InterPro" id="IPR016181">
    <property type="entry name" value="Acyl_CoA_acyltransferase"/>
</dbReference>
<dbReference type="InterPro" id="IPR041698">
    <property type="entry name" value="Methyltransf_25"/>
</dbReference>
<dbReference type="PROSITE" id="PS51186">
    <property type="entry name" value="GNAT"/>
    <property type="match status" value="1"/>
</dbReference>